<gene>
    <name evidence="3" type="ORF">FCN80_17800</name>
</gene>
<dbReference type="PANTHER" id="PTHR30244">
    <property type="entry name" value="TRANSAMINASE"/>
    <property type="match status" value="1"/>
</dbReference>
<keyword evidence="4" id="KW-1185">Reference proteome</keyword>
<dbReference type="InterPro" id="IPR015424">
    <property type="entry name" value="PyrdxlP-dep_Trfase"/>
</dbReference>
<dbReference type="SUPFAM" id="SSF53383">
    <property type="entry name" value="PLP-dependent transferases"/>
    <property type="match status" value="1"/>
</dbReference>
<comment type="caution">
    <text evidence="3">The sequence shown here is derived from an EMBL/GenBank/DDBJ whole genome shotgun (WGS) entry which is preliminary data.</text>
</comment>
<dbReference type="Gene3D" id="3.40.640.10">
    <property type="entry name" value="Type I PLP-dependent aspartate aminotransferase-like (Major domain)"/>
    <property type="match status" value="1"/>
</dbReference>
<dbReference type="Proteomes" id="UP000305202">
    <property type="component" value="Unassembled WGS sequence"/>
</dbReference>
<dbReference type="GO" id="GO:0008483">
    <property type="term" value="F:transaminase activity"/>
    <property type="evidence" value="ECO:0007669"/>
    <property type="project" value="UniProtKB-KW"/>
</dbReference>
<evidence type="ECO:0000313" key="4">
    <source>
        <dbReference type="Proteomes" id="UP000305202"/>
    </source>
</evidence>
<protein>
    <submittedName>
        <fullName evidence="3">Nucleotide sugar aminotransferase</fullName>
    </submittedName>
</protein>
<dbReference type="PIRSF" id="PIRSF000390">
    <property type="entry name" value="PLP_StrS"/>
    <property type="match status" value="1"/>
</dbReference>
<evidence type="ECO:0000256" key="1">
    <source>
        <dbReference type="ARBA" id="ARBA00037999"/>
    </source>
</evidence>
<organism evidence="3 4">
    <name type="scientific">Martelella alba</name>
    <dbReference type="NCBI Taxonomy" id="2590451"/>
    <lineage>
        <taxon>Bacteria</taxon>
        <taxon>Pseudomonadati</taxon>
        <taxon>Pseudomonadota</taxon>
        <taxon>Alphaproteobacteria</taxon>
        <taxon>Hyphomicrobiales</taxon>
        <taxon>Aurantimonadaceae</taxon>
        <taxon>Martelella</taxon>
    </lineage>
</organism>
<accession>A0ABY2SIV5</accession>
<sequence>MPQEIPPTAGLPVRWRELSALSGNLAARLADRLSIPEPALTCSGTAALIMILRVLRQRHPHRCVLIVPAFTCPLVALAAGFCPPLTVVPCDLAPNGIDLDSQHLAQLCDHRTLAVVVTHLAGRVVDVDSAKAVAAACGAAVIEDAAQAMGARDDGQSVGLKGDAAFFSMAFGKGLTSAEGGVLFSRDPELHRALHQQCRQDLPFRLGWEIRRIAELAGYALFYHPRGLYYVYGRPLRRALARGDRIQAVGDDFSRRDIPLHRLGGYRRRVAAGALKRLPAFLESGRERALRRIAALRELPGVGVLTDTAGREGVWPFILLLMPNPSARDAAMDSLWTAGLGVTRLFIHTLYGYPAVAPLLGLTPPCPHADDFAARSLSISNSPWLTDKLFNDIVEQLRTVLA</sequence>
<dbReference type="InterPro" id="IPR015422">
    <property type="entry name" value="PyrdxlP-dep_Trfase_small"/>
</dbReference>
<keyword evidence="3" id="KW-0032">Aminotransferase</keyword>
<name>A0ABY2SIV5_9HYPH</name>
<comment type="similarity">
    <text evidence="1 2">Belongs to the DegT/DnrJ/EryC1 family.</text>
</comment>
<proteinExistence type="inferred from homology"/>
<dbReference type="Gene3D" id="3.90.1150.10">
    <property type="entry name" value="Aspartate Aminotransferase, domain 1"/>
    <property type="match status" value="1"/>
</dbReference>
<dbReference type="Pfam" id="PF01041">
    <property type="entry name" value="DegT_DnrJ_EryC1"/>
    <property type="match status" value="2"/>
</dbReference>
<keyword evidence="2" id="KW-0663">Pyridoxal phosphate</keyword>
<dbReference type="EMBL" id="SZPQ01000028">
    <property type="protein sequence ID" value="TKI04505.1"/>
    <property type="molecule type" value="Genomic_DNA"/>
</dbReference>
<dbReference type="InterPro" id="IPR000653">
    <property type="entry name" value="DegT/StrS_aminotransferase"/>
</dbReference>
<dbReference type="PANTHER" id="PTHR30244:SF34">
    <property type="entry name" value="DTDP-4-AMINO-4,6-DIDEOXYGALACTOSE TRANSAMINASE"/>
    <property type="match status" value="1"/>
</dbReference>
<evidence type="ECO:0000313" key="3">
    <source>
        <dbReference type="EMBL" id="TKI04505.1"/>
    </source>
</evidence>
<dbReference type="InterPro" id="IPR015421">
    <property type="entry name" value="PyrdxlP-dep_Trfase_major"/>
</dbReference>
<keyword evidence="3" id="KW-0808">Transferase</keyword>
<reference evidence="3 4" key="1">
    <citation type="submission" date="2019-04" db="EMBL/GenBank/DDBJ databases">
        <authorList>
            <person name="Li M."/>
            <person name="Gao C."/>
        </authorList>
    </citation>
    <scope>NUCLEOTIDE SEQUENCE [LARGE SCALE GENOMIC DNA]</scope>
    <source>
        <strain evidence="3 4">BGMRC 2031</strain>
    </source>
</reference>
<evidence type="ECO:0000256" key="2">
    <source>
        <dbReference type="RuleBase" id="RU004508"/>
    </source>
</evidence>